<protein>
    <submittedName>
        <fullName evidence="2">Uncharacterized protein</fullName>
    </submittedName>
</protein>
<feature type="region of interest" description="Disordered" evidence="1">
    <location>
        <begin position="94"/>
        <end position="121"/>
    </location>
</feature>
<feature type="compositionally biased region" description="Low complexity" evidence="1">
    <location>
        <begin position="387"/>
        <end position="405"/>
    </location>
</feature>
<dbReference type="AlphaFoldDB" id="A0A7S2UN05"/>
<accession>A0A7S2UN05</accession>
<reference evidence="2" key="1">
    <citation type="submission" date="2021-01" db="EMBL/GenBank/DDBJ databases">
        <authorList>
            <person name="Corre E."/>
            <person name="Pelletier E."/>
            <person name="Niang G."/>
            <person name="Scheremetjew M."/>
            <person name="Finn R."/>
            <person name="Kale V."/>
            <person name="Holt S."/>
            <person name="Cochrane G."/>
            <person name="Meng A."/>
            <person name="Brown T."/>
            <person name="Cohen L."/>
        </authorList>
    </citation>
    <scope>NUCLEOTIDE SEQUENCE</scope>
    <source>
        <strain evidence="2">CCMP2084</strain>
    </source>
</reference>
<evidence type="ECO:0000256" key="1">
    <source>
        <dbReference type="SAM" id="MobiDB-lite"/>
    </source>
</evidence>
<feature type="compositionally biased region" description="Gly residues" evidence="1">
    <location>
        <begin position="350"/>
        <end position="360"/>
    </location>
</feature>
<feature type="region of interest" description="Disordered" evidence="1">
    <location>
        <begin position="286"/>
        <end position="360"/>
    </location>
</feature>
<sequence length="450" mass="50080">MSRRARKEAARLLKENPEVMDKVMLKQRNDPKYMSKVYMNSPSMRKVMTDNPNMDTLLNDEKIRRSGFENIYRDAGGELLDPKEEADRKARELELETKRENEEFERRQKELEEEEEEDPEKKSVWKERFKTVGMLAGKIFLIKKVFDFAMNPLKMFSCFGGGGDLDLNQMATQLENPDTQSGVQDMMENADSNELSEIKDNNNIANNILSDPNKAAMLTDPNNLRSMADLRGAAEFDFMDSFQKAMDGDFEGMMGGDEELGGFGDDADIAGGEDIDLGEADFEESYENDDFGEGEEEGEFEEEEGEEEEEEEEEDDDDDGDDDSDDDSKKKEDKKKKAQAKKNAQKQQAQGGGAGAGLVAGGLAAGGVAVAGGAAVAMTRGKDRKQASSSRRPAPSNSRRSAPSNSRRRDDDSTDEGSYDISESSFDSSEDEMSEISEPPARKSQGSKRR</sequence>
<evidence type="ECO:0000313" key="2">
    <source>
        <dbReference type="EMBL" id="CAD9824858.1"/>
    </source>
</evidence>
<organism evidence="2">
    <name type="scientific">Attheya septentrionalis</name>
    <dbReference type="NCBI Taxonomy" id="420275"/>
    <lineage>
        <taxon>Eukaryota</taxon>
        <taxon>Sar</taxon>
        <taxon>Stramenopiles</taxon>
        <taxon>Ochrophyta</taxon>
        <taxon>Bacillariophyta</taxon>
        <taxon>Coscinodiscophyceae</taxon>
        <taxon>Chaetocerotophycidae</taxon>
        <taxon>Chaetocerotales</taxon>
        <taxon>Attheyaceae</taxon>
        <taxon>Attheya</taxon>
    </lineage>
</organism>
<feature type="compositionally biased region" description="Acidic residues" evidence="1">
    <location>
        <begin position="286"/>
        <end position="326"/>
    </location>
</feature>
<feature type="compositionally biased region" description="Basic residues" evidence="1">
    <location>
        <begin position="332"/>
        <end position="344"/>
    </location>
</feature>
<feature type="region of interest" description="Disordered" evidence="1">
    <location>
        <begin position="249"/>
        <end position="273"/>
    </location>
</feature>
<dbReference type="EMBL" id="HBHQ01024767">
    <property type="protein sequence ID" value="CAD9824858.1"/>
    <property type="molecule type" value="Transcribed_RNA"/>
</dbReference>
<feature type="compositionally biased region" description="Basic and acidic residues" evidence="1">
    <location>
        <begin position="94"/>
        <end position="110"/>
    </location>
</feature>
<gene>
    <name evidence="2" type="ORF">ASEP1449_LOCUS16692</name>
</gene>
<name>A0A7S2UN05_9STRA</name>
<proteinExistence type="predicted"/>
<feature type="compositionally biased region" description="Acidic residues" evidence="1">
    <location>
        <begin position="256"/>
        <end position="273"/>
    </location>
</feature>
<feature type="region of interest" description="Disordered" evidence="1">
    <location>
        <begin position="376"/>
        <end position="450"/>
    </location>
</feature>